<comment type="similarity">
    <text evidence="4">Belongs to the UPP synthase family.</text>
</comment>
<evidence type="ECO:0000313" key="14">
    <source>
        <dbReference type="EMBL" id="ABO95129.1"/>
    </source>
</evidence>
<keyword evidence="11" id="KW-0472">Membrane</keyword>
<keyword evidence="13" id="KW-0732">Signal</keyword>
<evidence type="ECO:0000256" key="3">
    <source>
        <dbReference type="ARBA" id="ARBA00004922"/>
    </source>
</evidence>
<comment type="catalytic activity">
    <reaction evidence="12">
        <text>n isopentenyl diphosphate + (2E,6E)-farnesyl diphosphate = a di-trans,poly-cis-polyprenyl diphosphate + n diphosphate</text>
        <dbReference type="Rhea" id="RHEA:53008"/>
        <dbReference type="Rhea" id="RHEA-COMP:19494"/>
        <dbReference type="ChEBI" id="CHEBI:33019"/>
        <dbReference type="ChEBI" id="CHEBI:128769"/>
        <dbReference type="ChEBI" id="CHEBI:136960"/>
        <dbReference type="ChEBI" id="CHEBI:175763"/>
        <dbReference type="EC" id="2.5.1.87"/>
    </reaction>
</comment>
<dbReference type="KEGG" id="olu:OSTLU_30370"/>
<reference evidence="14 15" key="1">
    <citation type="journal article" date="2007" name="Proc. Natl. Acad. Sci. U.S.A.">
        <title>The tiny eukaryote Ostreococcus provides genomic insights into the paradox of plankton speciation.</title>
        <authorList>
            <person name="Palenik B."/>
            <person name="Grimwood J."/>
            <person name="Aerts A."/>
            <person name="Rouze P."/>
            <person name="Salamov A."/>
            <person name="Putnam N."/>
            <person name="Dupont C."/>
            <person name="Jorgensen R."/>
            <person name="Derelle E."/>
            <person name="Rombauts S."/>
            <person name="Zhou K."/>
            <person name="Otillar R."/>
            <person name="Merchant S.S."/>
            <person name="Podell S."/>
            <person name="Gaasterland T."/>
            <person name="Napoli C."/>
            <person name="Gendler K."/>
            <person name="Manuell A."/>
            <person name="Tai V."/>
            <person name="Vallon O."/>
            <person name="Piganeau G."/>
            <person name="Jancek S."/>
            <person name="Heijde M."/>
            <person name="Jabbari K."/>
            <person name="Bowler C."/>
            <person name="Lohr M."/>
            <person name="Robbens S."/>
            <person name="Werner G."/>
            <person name="Dubchak I."/>
            <person name="Pazour G.J."/>
            <person name="Ren Q."/>
            <person name="Paulsen I."/>
            <person name="Delwiche C."/>
            <person name="Schmutz J."/>
            <person name="Rokhsar D."/>
            <person name="Van de Peer Y."/>
            <person name="Moreau H."/>
            <person name="Grigoriev I.V."/>
        </authorList>
    </citation>
    <scope>NUCLEOTIDE SEQUENCE [LARGE SCALE GENOMIC DNA]</scope>
    <source>
        <strain evidence="14 15">CCE9901</strain>
    </source>
</reference>
<dbReference type="GO" id="GO:0005789">
    <property type="term" value="C:endoplasmic reticulum membrane"/>
    <property type="evidence" value="ECO:0007669"/>
    <property type="project" value="UniProtKB-SubCell"/>
</dbReference>
<evidence type="ECO:0000256" key="5">
    <source>
        <dbReference type="ARBA" id="ARBA00012596"/>
    </source>
</evidence>
<evidence type="ECO:0000256" key="1">
    <source>
        <dbReference type="ARBA" id="ARBA00001946"/>
    </source>
</evidence>
<evidence type="ECO:0000256" key="9">
    <source>
        <dbReference type="ARBA" id="ARBA00022842"/>
    </source>
</evidence>
<name>A4RTS8_OSTLU</name>
<dbReference type="Gramene" id="ABO95129">
    <property type="protein sequence ID" value="ABO95129"/>
    <property type="gene ID" value="OSTLU_30370"/>
</dbReference>
<dbReference type="Gene3D" id="3.40.1180.10">
    <property type="entry name" value="Decaprenyl diphosphate synthase-like"/>
    <property type="match status" value="1"/>
</dbReference>
<evidence type="ECO:0000313" key="15">
    <source>
        <dbReference type="Proteomes" id="UP000001568"/>
    </source>
</evidence>
<dbReference type="PANTHER" id="PTHR21528:SF0">
    <property type="entry name" value="DEHYDRODOLICHYL DIPHOSPHATE SYNTHASE COMPLEX SUBUNIT NUS1"/>
    <property type="match status" value="1"/>
</dbReference>
<dbReference type="UniPathway" id="UPA00378"/>
<comment type="cofactor">
    <cofactor evidence="1">
        <name>Mg(2+)</name>
        <dbReference type="ChEBI" id="CHEBI:18420"/>
    </cofactor>
</comment>
<dbReference type="AlphaFoldDB" id="A4RTS8"/>
<dbReference type="GeneID" id="5000717"/>
<dbReference type="STRING" id="436017.A4RTS8"/>
<evidence type="ECO:0000256" key="12">
    <source>
        <dbReference type="ARBA" id="ARBA00047353"/>
    </source>
</evidence>
<keyword evidence="8" id="KW-0256">Endoplasmic reticulum</keyword>
<dbReference type="GO" id="GO:1904423">
    <property type="term" value="C:dehydrodolichyl diphosphate synthase complex"/>
    <property type="evidence" value="ECO:0007669"/>
    <property type="project" value="InterPro"/>
</dbReference>
<dbReference type="HOGENOM" id="CLU_892520_0_0_1"/>
<feature type="chain" id="PRO_5002672996" description="ditrans,polycis-polyprenyl diphosphate synthase [(2E,6E)-farnesyldiphosphate specific]" evidence="13">
    <location>
        <begin position="34"/>
        <end position="312"/>
    </location>
</feature>
<dbReference type="GO" id="GO:0045547">
    <property type="term" value="F:ditrans,polycis-polyprenyl diphosphate synthase [(2E,6E)-farnesyl diphosphate specific] activity"/>
    <property type="evidence" value="ECO:0007669"/>
    <property type="project" value="UniProtKB-EC"/>
</dbReference>
<keyword evidence="15" id="KW-1185">Reference proteome</keyword>
<sequence length="312" mass="34640">MRARASEARAATRAAHEWLLACTHWFFVARAWARRVVDATFRALGCERFEPRRGLRHAMRAMNAELRRRVGGYEGLGGDAPRRPPRTLSVIATCGEGDGDLERFVERAVNVARWCARCGVERVSVYDGGGRATTTRGIEALREALETSRRDREGVGYVLRVVDADDGGKIRECARGASAGRGEASIDVDALGPRDACAALLDAARHAELDEGDDSLEGAIASARDGDGVEWAKFKYKPDVVRLERWMRERGTFLPPADVAVVFGATFHLQGYPPWQLHAAELFHEESLDRFSRRDLARVIDKYAKTAQRFGK</sequence>
<keyword evidence="7" id="KW-0812">Transmembrane</keyword>
<dbReference type="InterPro" id="IPR038887">
    <property type="entry name" value="Nus1/NgBR"/>
</dbReference>
<gene>
    <name evidence="14" type="ORF">OSTLU_30370</name>
</gene>
<keyword evidence="10" id="KW-1133">Transmembrane helix</keyword>
<dbReference type="EMBL" id="CP000583">
    <property type="protein sequence ID" value="ABO95129.1"/>
    <property type="molecule type" value="Genomic_DNA"/>
</dbReference>
<feature type="signal peptide" evidence="13">
    <location>
        <begin position="1"/>
        <end position="33"/>
    </location>
</feature>
<dbReference type="RefSeq" id="XP_001416836.1">
    <property type="nucleotide sequence ID" value="XM_001416799.1"/>
</dbReference>
<evidence type="ECO:0000256" key="11">
    <source>
        <dbReference type="ARBA" id="ARBA00023136"/>
    </source>
</evidence>
<keyword evidence="6" id="KW-0808">Transferase</keyword>
<evidence type="ECO:0000256" key="6">
    <source>
        <dbReference type="ARBA" id="ARBA00022679"/>
    </source>
</evidence>
<dbReference type="Proteomes" id="UP000001568">
    <property type="component" value="Chromosome 3"/>
</dbReference>
<evidence type="ECO:0000256" key="13">
    <source>
        <dbReference type="SAM" id="SignalP"/>
    </source>
</evidence>
<dbReference type="OMA" id="LLACTHW"/>
<keyword evidence="9" id="KW-0460">Magnesium</keyword>
<comment type="pathway">
    <text evidence="3">Protein modification; protein glycosylation.</text>
</comment>
<dbReference type="SUPFAM" id="SSF64005">
    <property type="entry name" value="Undecaprenyl diphosphate synthase"/>
    <property type="match status" value="1"/>
</dbReference>
<comment type="subcellular location">
    <subcellularLocation>
        <location evidence="2">Endoplasmic reticulum membrane</location>
    </subcellularLocation>
</comment>
<evidence type="ECO:0000256" key="2">
    <source>
        <dbReference type="ARBA" id="ARBA00004586"/>
    </source>
</evidence>
<proteinExistence type="inferred from homology"/>
<protein>
    <recommendedName>
        <fullName evidence="5">ditrans,polycis-polyprenyl diphosphate synthase [(2E,6E)-farnesyldiphosphate specific]</fullName>
        <ecNumber evidence="5">2.5.1.87</ecNumber>
    </recommendedName>
</protein>
<evidence type="ECO:0000256" key="10">
    <source>
        <dbReference type="ARBA" id="ARBA00022989"/>
    </source>
</evidence>
<dbReference type="PANTHER" id="PTHR21528">
    <property type="entry name" value="DEHYDRODOLICHYL DIPHOSPHATE SYNTHASE COMPLEX SUBUNIT NUS1"/>
    <property type="match status" value="1"/>
</dbReference>
<dbReference type="OrthoDB" id="19639at2759"/>
<evidence type="ECO:0000256" key="7">
    <source>
        <dbReference type="ARBA" id="ARBA00022692"/>
    </source>
</evidence>
<organism evidence="14 15">
    <name type="scientific">Ostreococcus lucimarinus (strain CCE9901)</name>
    <dbReference type="NCBI Taxonomy" id="436017"/>
    <lineage>
        <taxon>Eukaryota</taxon>
        <taxon>Viridiplantae</taxon>
        <taxon>Chlorophyta</taxon>
        <taxon>Mamiellophyceae</taxon>
        <taxon>Mamiellales</taxon>
        <taxon>Bathycoccaceae</taxon>
        <taxon>Ostreococcus</taxon>
    </lineage>
</organism>
<dbReference type="InterPro" id="IPR036424">
    <property type="entry name" value="UPP_synth-like_sf"/>
</dbReference>
<dbReference type="EC" id="2.5.1.87" evidence="5"/>
<accession>A4RTS8</accession>
<evidence type="ECO:0000256" key="8">
    <source>
        <dbReference type="ARBA" id="ARBA00022824"/>
    </source>
</evidence>
<evidence type="ECO:0000256" key="4">
    <source>
        <dbReference type="ARBA" id="ARBA00005432"/>
    </source>
</evidence>